<reference evidence="1 2" key="1">
    <citation type="submission" date="2020-04" db="EMBL/GenBank/DDBJ databases">
        <authorList>
            <person name="Naseem H."/>
            <person name="Alvi I.A."/>
            <person name="Asif M."/>
            <person name="Rehman S."/>
        </authorList>
    </citation>
    <scope>NUCLEOTIDE SEQUENCE [LARGE SCALE GENOMIC DNA]</scope>
</reference>
<protein>
    <submittedName>
        <fullName evidence="1">Uncharacterized protein</fullName>
    </submittedName>
</protein>
<sequence length="94" mass="10604">MTTKNIMEKVNKVSLMQFDKNLGFAFSHGFAPDAETMFKMAFGIDPATLDQEVLSEINKTGTLYYARLGNPQHGIQYQSTLEKLKTELKEIGEL</sequence>
<evidence type="ECO:0000313" key="1">
    <source>
        <dbReference type="EMBL" id="QJI53228.1"/>
    </source>
</evidence>
<evidence type="ECO:0000313" key="2">
    <source>
        <dbReference type="Proteomes" id="UP000501441"/>
    </source>
</evidence>
<dbReference type="EMBL" id="MT341500">
    <property type="protein sequence ID" value="QJI53228.1"/>
    <property type="molecule type" value="Genomic_DNA"/>
</dbReference>
<gene>
    <name evidence="1" type="ORF">EBPL_00187</name>
</gene>
<proteinExistence type="predicted"/>
<accession>A0A6M3YNV8</accession>
<name>A0A6M3YNV8_9CAUD</name>
<dbReference type="Proteomes" id="UP000501441">
    <property type="component" value="Segment"/>
</dbReference>
<organism evidence="1 2">
    <name type="scientific">Enterobacter phage EBPL</name>
    <dbReference type="NCBI Taxonomy" id="2729191"/>
    <lineage>
        <taxon>Viruses</taxon>
        <taxon>Duplodnaviria</taxon>
        <taxon>Heunggongvirae</taxon>
        <taxon>Uroviricota</taxon>
        <taxon>Caudoviricetes</taxon>
        <taxon>Pantevenvirales</taxon>
        <taxon>Straboviridae</taxon>
        <taxon>Pseudotevenvirus</taxon>
        <taxon>Pseudotevenvirus leb</taxon>
    </lineage>
</organism>